<gene>
    <name evidence="6" type="ORF">Mgra_00002263</name>
</gene>
<comment type="subcellular location">
    <subcellularLocation>
        <location evidence="1">Endoplasmic reticulum</location>
    </subcellularLocation>
</comment>
<evidence type="ECO:0000256" key="5">
    <source>
        <dbReference type="SAM" id="Phobius"/>
    </source>
</evidence>
<dbReference type="GO" id="GO:0004571">
    <property type="term" value="F:mannosyl-oligosaccharide 1,2-alpha-mannosidase activity"/>
    <property type="evidence" value="ECO:0007669"/>
    <property type="project" value="InterPro"/>
</dbReference>
<keyword evidence="4" id="KW-0325">Glycoprotein</keyword>
<dbReference type="GO" id="GO:0044322">
    <property type="term" value="C:endoplasmic reticulum quality control compartment"/>
    <property type="evidence" value="ECO:0007669"/>
    <property type="project" value="GOC"/>
</dbReference>
<dbReference type="InterPro" id="IPR012341">
    <property type="entry name" value="6hp_glycosidase-like_sf"/>
</dbReference>
<evidence type="ECO:0000256" key="1">
    <source>
        <dbReference type="ARBA" id="ARBA00004240"/>
    </source>
</evidence>
<proteinExistence type="inferred from homology"/>
<dbReference type="OrthoDB" id="8118055at2759"/>
<reference evidence="6" key="1">
    <citation type="journal article" date="2020" name="Ecol. Evol.">
        <title>Genome structure and content of the rice root-knot nematode (Meloidogyne graminicola).</title>
        <authorList>
            <person name="Phan N.T."/>
            <person name="Danchin E.G.J."/>
            <person name="Klopp C."/>
            <person name="Perfus-Barbeoch L."/>
            <person name="Kozlowski D.K."/>
            <person name="Koutsovoulos G.D."/>
            <person name="Lopez-Roques C."/>
            <person name="Bouchez O."/>
            <person name="Zahm M."/>
            <person name="Besnard G."/>
            <person name="Bellafiore S."/>
        </authorList>
    </citation>
    <scope>NUCLEOTIDE SEQUENCE</scope>
    <source>
        <strain evidence="6">VN-18</strain>
    </source>
</reference>
<dbReference type="Pfam" id="PF01532">
    <property type="entry name" value="Glyco_hydro_47"/>
    <property type="match status" value="1"/>
</dbReference>
<organism evidence="6 7">
    <name type="scientific">Meloidogyne graminicola</name>
    <dbReference type="NCBI Taxonomy" id="189291"/>
    <lineage>
        <taxon>Eukaryota</taxon>
        <taxon>Metazoa</taxon>
        <taxon>Ecdysozoa</taxon>
        <taxon>Nematoda</taxon>
        <taxon>Chromadorea</taxon>
        <taxon>Rhabditida</taxon>
        <taxon>Tylenchina</taxon>
        <taxon>Tylenchomorpha</taxon>
        <taxon>Tylenchoidea</taxon>
        <taxon>Meloidogynidae</taxon>
        <taxon>Meloidogyninae</taxon>
        <taxon>Meloidogyne</taxon>
    </lineage>
</organism>
<dbReference type="InterPro" id="IPR001382">
    <property type="entry name" value="Glyco_hydro_47"/>
</dbReference>
<evidence type="ECO:0000256" key="2">
    <source>
        <dbReference type="ARBA" id="ARBA00007658"/>
    </source>
</evidence>
<evidence type="ECO:0000313" key="7">
    <source>
        <dbReference type="Proteomes" id="UP000605970"/>
    </source>
</evidence>
<keyword evidence="5" id="KW-0472">Membrane</keyword>
<evidence type="ECO:0000313" key="6">
    <source>
        <dbReference type="EMBL" id="KAF7638289.1"/>
    </source>
</evidence>
<dbReference type="Proteomes" id="UP000605970">
    <property type="component" value="Unassembled WGS sequence"/>
</dbReference>
<dbReference type="EMBL" id="JABEBT010000013">
    <property type="protein sequence ID" value="KAF7638289.1"/>
    <property type="molecule type" value="Genomic_DNA"/>
</dbReference>
<dbReference type="Gene3D" id="1.50.10.10">
    <property type="match status" value="1"/>
</dbReference>
<keyword evidence="5" id="KW-1133">Transmembrane helix</keyword>
<comment type="similarity">
    <text evidence="2">Belongs to the glycosyl hydrolase 47 family.</text>
</comment>
<evidence type="ECO:0000256" key="3">
    <source>
        <dbReference type="ARBA" id="ARBA00022824"/>
    </source>
</evidence>
<keyword evidence="7" id="KW-1185">Reference proteome</keyword>
<feature type="transmembrane region" description="Helical" evidence="5">
    <location>
        <begin position="20"/>
        <end position="43"/>
    </location>
</feature>
<comment type="caution">
    <text evidence="6">The sequence shown here is derived from an EMBL/GenBank/DDBJ whole genome shotgun (WGS) entry which is preliminary data.</text>
</comment>
<dbReference type="InterPro" id="IPR044674">
    <property type="entry name" value="EDEM1/2/3"/>
</dbReference>
<dbReference type="PANTHER" id="PTHR45679:SF6">
    <property type="entry name" value="ER DEGRADATION-ENHANCING ALPHA-MANNOSIDASE-LIKE PROTEIN 2"/>
    <property type="match status" value="1"/>
</dbReference>
<protein>
    <submittedName>
        <fullName evidence="6">Alpha-1,2-Mannosidase</fullName>
    </submittedName>
</protein>
<dbReference type="GO" id="GO:1904380">
    <property type="term" value="P:endoplasmic reticulum mannose trimming"/>
    <property type="evidence" value="ECO:0007669"/>
    <property type="project" value="InterPro"/>
</dbReference>
<dbReference type="GO" id="GO:0005509">
    <property type="term" value="F:calcium ion binding"/>
    <property type="evidence" value="ECO:0007669"/>
    <property type="project" value="InterPro"/>
</dbReference>
<dbReference type="InterPro" id="IPR036026">
    <property type="entry name" value="Seven-hairpin_glycosidases"/>
</dbReference>
<dbReference type="SUPFAM" id="SSF48225">
    <property type="entry name" value="Seven-hairpin glycosidases"/>
    <property type="match status" value="1"/>
</dbReference>
<dbReference type="GO" id="GO:0005975">
    <property type="term" value="P:carbohydrate metabolic process"/>
    <property type="evidence" value="ECO:0007669"/>
    <property type="project" value="InterPro"/>
</dbReference>
<dbReference type="AlphaFoldDB" id="A0A8S9ZYU5"/>
<accession>A0A8S9ZYU5</accession>
<keyword evidence="5" id="KW-0812">Transmembrane</keyword>
<name>A0A8S9ZYU5_9BILA</name>
<sequence>MPYGTVNLRYGLNSFENTVTWLLLLFYLNLNFSSTAGIGTFILEFGALSRLTGNPHYERVALRALDSLWASRSKLGLVGNHIDVQTGIYTAIDSGIGAGVDSYFEYLVKGGLLFQRPNLMKQFYEFEEAINLHVRKGDWFMWVDKDKA</sequence>
<evidence type="ECO:0000256" key="4">
    <source>
        <dbReference type="ARBA" id="ARBA00023180"/>
    </source>
</evidence>
<dbReference type="GO" id="GO:0016020">
    <property type="term" value="C:membrane"/>
    <property type="evidence" value="ECO:0007669"/>
    <property type="project" value="InterPro"/>
</dbReference>
<keyword evidence="3" id="KW-0256">Endoplasmic reticulum</keyword>
<dbReference type="PANTHER" id="PTHR45679">
    <property type="entry name" value="ER DEGRADATION-ENHANCING ALPHA-MANNOSIDASE-LIKE PROTEIN 2"/>
    <property type="match status" value="1"/>
</dbReference>